<keyword evidence="2" id="KW-0489">Methyltransferase</keyword>
<feature type="domain" description="Methyltransferase FkbM" evidence="1">
    <location>
        <begin position="51"/>
        <end position="195"/>
    </location>
</feature>
<reference evidence="3" key="1">
    <citation type="submission" date="2016-10" db="EMBL/GenBank/DDBJ databases">
        <authorList>
            <person name="Varghese N."/>
            <person name="Submissions S."/>
        </authorList>
    </citation>
    <scope>NUCLEOTIDE SEQUENCE [LARGE SCALE GENOMIC DNA]</scope>
    <source>
        <strain evidence="3">CGMCC 1.6474</strain>
    </source>
</reference>
<protein>
    <submittedName>
        <fullName evidence="2">Methyltransferase, FkbM family</fullName>
    </submittedName>
</protein>
<evidence type="ECO:0000259" key="1">
    <source>
        <dbReference type="Pfam" id="PF05050"/>
    </source>
</evidence>
<keyword evidence="2" id="KW-0808">Transferase</keyword>
<dbReference type="EMBL" id="FOSV01000001">
    <property type="protein sequence ID" value="SFK33377.1"/>
    <property type="molecule type" value="Genomic_DNA"/>
</dbReference>
<proteinExistence type="predicted"/>
<dbReference type="RefSeq" id="WP_165616364.1">
    <property type="nucleotide sequence ID" value="NZ_FOSV01000001.1"/>
</dbReference>
<dbReference type="InterPro" id="IPR006342">
    <property type="entry name" value="FkbM_mtfrase"/>
</dbReference>
<dbReference type="PANTHER" id="PTHR34203:SF13">
    <property type="entry name" value="EXPRESSED PROTEIN"/>
    <property type="match status" value="1"/>
</dbReference>
<dbReference type="InterPro" id="IPR052514">
    <property type="entry name" value="SAM-dependent_MTase"/>
</dbReference>
<dbReference type="GO" id="GO:0032259">
    <property type="term" value="P:methylation"/>
    <property type="evidence" value="ECO:0007669"/>
    <property type="project" value="UniProtKB-KW"/>
</dbReference>
<dbReference type="Gene3D" id="3.40.50.150">
    <property type="entry name" value="Vaccinia Virus protein VP39"/>
    <property type="match status" value="1"/>
</dbReference>
<organism evidence="2 3">
    <name type="scientific">Methylorubrum salsuginis</name>
    <dbReference type="NCBI Taxonomy" id="414703"/>
    <lineage>
        <taxon>Bacteria</taxon>
        <taxon>Pseudomonadati</taxon>
        <taxon>Pseudomonadota</taxon>
        <taxon>Alphaproteobacteria</taxon>
        <taxon>Hyphomicrobiales</taxon>
        <taxon>Methylobacteriaceae</taxon>
        <taxon>Methylorubrum</taxon>
    </lineage>
</organism>
<dbReference type="SUPFAM" id="SSF53335">
    <property type="entry name" value="S-adenosyl-L-methionine-dependent methyltransferases"/>
    <property type="match status" value="1"/>
</dbReference>
<evidence type="ECO:0000313" key="3">
    <source>
        <dbReference type="Proteomes" id="UP000198804"/>
    </source>
</evidence>
<dbReference type="AlphaFoldDB" id="A0A1I3YN91"/>
<evidence type="ECO:0000313" key="2">
    <source>
        <dbReference type="EMBL" id="SFK33377.1"/>
    </source>
</evidence>
<dbReference type="NCBIfam" id="TIGR01444">
    <property type="entry name" value="fkbM_fam"/>
    <property type="match status" value="1"/>
</dbReference>
<dbReference type="PANTHER" id="PTHR34203">
    <property type="entry name" value="METHYLTRANSFERASE, FKBM FAMILY PROTEIN"/>
    <property type="match status" value="1"/>
</dbReference>
<dbReference type="STRING" id="414703.SAMN04488125_101292"/>
<sequence length="225" mass="24613">MKRSDYRAECAGLRFDLQAGCHEWYTLYENVIREDYFDHGITVREGDTVIDIGANFGSFTVLAARKVGPTGRVIAFEPNPDVCARLARNVAINALGNVAVRNEAVAGEDGEILLLLQKRSSLTTAYSSIDQRVSEGTRPVTVKAAAITSVLRSVGGPVALLKIDCEGAEYDIFDGLDHASIAGVRQITMELHTVEGRCEREIVEKLETFGFAVRHASPMLTAIRR</sequence>
<name>A0A1I3YN91_9HYPH</name>
<keyword evidence="3" id="KW-1185">Reference proteome</keyword>
<dbReference type="Proteomes" id="UP000198804">
    <property type="component" value="Unassembled WGS sequence"/>
</dbReference>
<dbReference type="Pfam" id="PF05050">
    <property type="entry name" value="Methyltransf_21"/>
    <property type="match status" value="1"/>
</dbReference>
<dbReference type="GO" id="GO:0008168">
    <property type="term" value="F:methyltransferase activity"/>
    <property type="evidence" value="ECO:0007669"/>
    <property type="project" value="UniProtKB-KW"/>
</dbReference>
<gene>
    <name evidence="2" type="ORF">SAMN04488125_101292</name>
</gene>
<accession>A0A1I3YN91</accession>
<dbReference type="InterPro" id="IPR029063">
    <property type="entry name" value="SAM-dependent_MTases_sf"/>
</dbReference>